<feature type="transmembrane region" description="Helical" evidence="1">
    <location>
        <begin position="12"/>
        <end position="33"/>
    </location>
</feature>
<feature type="transmembrane region" description="Helical" evidence="1">
    <location>
        <begin position="83"/>
        <end position="102"/>
    </location>
</feature>
<dbReference type="Proteomes" id="UP000242520">
    <property type="component" value="Unassembled WGS sequence"/>
</dbReference>
<name>A0A1M5SWP8_9FIRM</name>
<gene>
    <name evidence="2" type="ORF">SAMN02744040_01941</name>
</gene>
<dbReference type="RefSeq" id="WP_072725927.1">
    <property type="nucleotide sequence ID" value="NZ_FQXH01000025.1"/>
</dbReference>
<feature type="transmembrane region" description="Helical" evidence="1">
    <location>
        <begin position="53"/>
        <end position="71"/>
    </location>
</feature>
<keyword evidence="1" id="KW-0812">Transmembrane</keyword>
<organism evidence="2 3">
    <name type="scientific">Tepidibacter thalassicus DSM 15285</name>
    <dbReference type="NCBI Taxonomy" id="1123350"/>
    <lineage>
        <taxon>Bacteria</taxon>
        <taxon>Bacillati</taxon>
        <taxon>Bacillota</taxon>
        <taxon>Clostridia</taxon>
        <taxon>Peptostreptococcales</taxon>
        <taxon>Peptostreptococcaceae</taxon>
        <taxon>Tepidibacter</taxon>
    </lineage>
</organism>
<reference evidence="3" key="1">
    <citation type="submission" date="2016-11" db="EMBL/GenBank/DDBJ databases">
        <authorList>
            <person name="Varghese N."/>
            <person name="Submissions S."/>
        </authorList>
    </citation>
    <scope>NUCLEOTIDE SEQUENCE [LARGE SCALE GENOMIC DNA]</scope>
    <source>
        <strain evidence="3">DSM 15285</strain>
    </source>
</reference>
<dbReference type="AlphaFoldDB" id="A0A1M5SWP8"/>
<keyword evidence="3" id="KW-1185">Reference proteome</keyword>
<dbReference type="EMBL" id="FQXH01000025">
    <property type="protein sequence ID" value="SHH42917.1"/>
    <property type="molecule type" value="Genomic_DNA"/>
</dbReference>
<keyword evidence="1" id="KW-1133">Transmembrane helix</keyword>
<protein>
    <submittedName>
        <fullName evidence="2">Uncharacterized protein</fullName>
    </submittedName>
</protein>
<proteinExistence type="predicted"/>
<evidence type="ECO:0000256" key="1">
    <source>
        <dbReference type="SAM" id="Phobius"/>
    </source>
</evidence>
<accession>A0A1M5SWP8</accession>
<sequence length="135" mass="15865">MINNVELNRKNIILNFIILVSILFLMCIEIFLFFLISDSIEFGKPNINPLNELIVFSIFSIVKFICIFINIKIIKRYNLKFNRFIIILTTLISFSVFCISLRKEYNLYLTLRNIIPILTNGSILITIKLNQLTKQ</sequence>
<evidence type="ECO:0000313" key="2">
    <source>
        <dbReference type="EMBL" id="SHH42917.1"/>
    </source>
</evidence>
<evidence type="ECO:0000313" key="3">
    <source>
        <dbReference type="Proteomes" id="UP000242520"/>
    </source>
</evidence>
<keyword evidence="1" id="KW-0472">Membrane</keyword>